<evidence type="ECO:0000256" key="10">
    <source>
        <dbReference type="ARBA" id="ARBA00023136"/>
    </source>
</evidence>
<keyword evidence="6 14" id="KW-0732">Signal</keyword>
<dbReference type="PANTHER" id="PTHR32552:SF68">
    <property type="entry name" value="FERRICHROME OUTER MEMBRANE TRANSPORTER_PHAGE RECEPTOR"/>
    <property type="match status" value="1"/>
</dbReference>
<keyword evidence="10 12" id="KW-0472">Membrane</keyword>
<feature type="signal peptide" evidence="14">
    <location>
        <begin position="1"/>
        <end position="23"/>
    </location>
</feature>
<organism evidence="17 19">
    <name type="scientific">Pedobacter alluvionis</name>
    <dbReference type="NCBI Taxonomy" id="475253"/>
    <lineage>
        <taxon>Bacteria</taxon>
        <taxon>Pseudomonadati</taxon>
        <taxon>Bacteroidota</taxon>
        <taxon>Sphingobacteriia</taxon>
        <taxon>Sphingobacteriales</taxon>
        <taxon>Sphingobacteriaceae</taxon>
        <taxon>Pedobacter</taxon>
    </lineage>
</organism>
<evidence type="ECO:0000256" key="1">
    <source>
        <dbReference type="ARBA" id="ARBA00004571"/>
    </source>
</evidence>
<evidence type="ECO:0000256" key="11">
    <source>
        <dbReference type="ARBA" id="ARBA00023237"/>
    </source>
</evidence>
<protein>
    <submittedName>
        <fullName evidence="17">Iron complex outermembrane receptor protein</fullName>
    </submittedName>
    <submittedName>
        <fullName evidence="18">TonB-dependent receptor</fullName>
    </submittedName>
</protein>
<dbReference type="InterPro" id="IPR036942">
    <property type="entry name" value="Beta-barrel_TonB_sf"/>
</dbReference>
<dbReference type="InterPro" id="IPR037066">
    <property type="entry name" value="Plug_dom_sf"/>
</dbReference>
<dbReference type="GO" id="GO:0009279">
    <property type="term" value="C:cell outer membrane"/>
    <property type="evidence" value="ECO:0007669"/>
    <property type="project" value="UniProtKB-SubCell"/>
</dbReference>
<evidence type="ECO:0000259" key="16">
    <source>
        <dbReference type="Pfam" id="PF07715"/>
    </source>
</evidence>
<dbReference type="Pfam" id="PF13715">
    <property type="entry name" value="CarbopepD_reg_2"/>
    <property type="match status" value="1"/>
</dbReference>
<keyword evidence="11 12" id="KW-0998">Cell outer membrane</keyword>
<dbReference type="Gene3D" id="2.40.170.20">
    <property type="entry name" value="TonB-dependent receptor, beta-barrel domain"/>
    <property type="match status" value="1"/>
</dbReference>
<dbReference type="Gene3D" id="2.170.130.10">
    <property type="entry name" value="TonB-dependent receptor, plug domain"/>
    <property type="match status" value="1"/>
</dbReference>
<dbReference type="InterPro" id="IPR039426">
    <property type="entry name" value="TonB-dep_rcpt-like"/>
</dbReference>
<evidence type="ECO:0000256" key="9">
    <source>
        <dbReference type="ARBA" id="ARBA00023077"/>
    </source>
</evidence>
<dbReference type="AlphaFoldDB" id="A0A497Y9R7"/>
<dbReference type="InterPro" id="IPR008969">
    <property type="entry name" value="CarboxyPept-like_regulatory"/>
</dbReference>
<dbReference type="Proteomes" id="UP000297429">
    <property type="component" value="Unassembled WGS sequence"/>
</dbReference>
<comment type="subcellular location">
    <subcellularLocation>
        <location evidence="1 12">Cell outer membrane</location>
        <topology evidence="1 12">Multi-pass membrane protein</topology>
    </subcellularLocation>
</comment>
<keyword evidence="4" id="KW-0410">Iron transport</keyword>
<reference evidence="17 19" key="1">
    <citation type="submission" date="2018-10" db="EMBL/GenBank/DDBJ databases">
        <title>Genomic Encyclopedia of Archaeal and Bacterial Type Strains, Phase II (KMG-II): from individual species to whole genera.</title>
        <authorList>
            <person name="Goeker M."/>
        </authorList>
    </citation>
    <scope>NUCLEOTIDE SEQUENCE [LARGE SCALE GENOMIC DNA]</scope>
    <source>
        <strain evidence="17 19">DSM 19624</strain>
    </source>
</reference>
<keyword evidence="5 12" id="KW-0812">Transmembrane</keyword>
<dbReference type="Gene3D" id="2.60.40.1120">
    <property type="entry name" value="Carboxypeptidase-like, regulatory domain"/>
    <property type="match status" value="1"/>
</dbReference>
<evidence type="ECO:0000256" key="14">
    <source>
        <dbReference type="SAM" id="SignalP"/>
    </source>
</evidence>
<dbReference type="EMBL" id="SOPX01000002">
    <property type="protein sequence ID" value="TFB31277.1"/>
    <property type="molecule type" value="Genomic_DNA"/>
</dbReference>
<dbReference type="InterPro" id="IPR000531">
    <property type="entry name" value="Beta-barrel_TonB"/>
</dbReference>
<keyword evidence="20" id="KW-1185">Reference proteome</keyword>
<dbReference type="EMBL" id="RCCK01000010">
    <property type="protein sequence ID" value="RLJ79975.1"/>
    <property type="molecule type" value="Genomic_DNA"/>
</dbReference>
<keyword evidence="7" id="KW-0408">Iron</keyword>
<reference evidence="18 20" key="2">
    <citation type="submission" date="2019-03" db="EMBL/GenBank/DDBJ databases">
        <authorList>
            <person name="He R.-H."/>
        </authorList>
    </citation>
    <scope>NUCLEOTIDE SEQUENCE [LARGE SCALE GENOMIC DNA]</scope>
    <source>
        <strain evidence="18 20">DSM 19624</strain>
    </source>
</reference>
<keyword evidence="9 13" id="KW-0798">TonB box</keyword>
<feature type="chain" id="PRO_5044605794" evidence="14">
    <location>
        <begin position="24"/>
        <end position="826"/>
    </location>
</feature>
<evidence type="ECO:0000259" key="15">
    <source>
        <dbReference type="Pfam" id="PF00593"/>
    </source>
</evidence>
<keyword evidence="8" id="KW-0406">Ion transport</keyword>
<comment type="similarity">
    <text evidence="12 13">Belongs to the TonB-dependent receptor family.</text>
</comment>
<evidence type="ECO:0000256" key="4">
    <source>
        <dbReference type="ARBA" id="ARBA00022496"/>
    </source>
</evidence>
<dbReference type="PANTHER" id="PTHR32552">
    <property type="entry name" value="FERRICHROME IRON RECEPTOR-RELATED"/>
    <property type="match status" value="1"/>
</dbReference>
<name>A0A497Y9R7_9SPHI</name>
<dbReference type="Pfam" id="PF00593">
    <property type="entry name" value="TonB_dep_Rec_b-barrel"/>
    <property type="match status" value="1"/>
</dbReference>
<feature type="domain" description="TonB-dependent receptor-like beta-barrel" evidence="15">
    <location>
        <begin position="311"/>
        <end position="794"/>
    </location>
</feature>
<sequence length="826" mass="91826">MYNLYKKLLFLIVFTGIYALASAQEVVTINGKVTDESGEVIPGVNVYADHGNEKTITDQKGNFNLSVSKTTSTIKFSYVGYITTSRNINLNRDKITLNVSLSPTKSDLQQVEITGRKEKTYKNTATFIGSKSEILLKDLPQSVSYASKELIADQGAVRVGEVVKNFSGVNQFTFYDDITIRGFRINGGSNTQLINGMRTSTGFWKQPLANYLERVEVLKGPSSALYGNASPGGVINRVTKKPLAETRKSLSLSMGSYNTFRALADVTGPANKDSTLLYRLNFGYEDANSFRDLQFDKNVVIAPSLTFLPSKNTSLNFDLVYNDSKSRLDRGQSVFGNGNLYSTPQSTSLNTGNDRLNEKTYNVALSLNHRFSENLNFTASYMKTGYSEDLYEHRSANDYVYNASGVANTNLVAMQIFNRIRKRYIDNFSGFINYKLKTGKIEQTIVAGYDFASEKLPVGASQLTALSYRNAANTGSLNFVKADYDKNPTQYIARFLVNNGQLVPNVPAFNLNDVMGSQRMQDDSKNFFTQAAYDPTYYFLHAGYVQDNIKFGKLQALIGLRYEYYTDFANYLKPTEAKAHSKALLPRFGLVYSATQNINLYGTYVMGYTPQTASAISNPNAGGPFDPLKSNMIEFGAKTSWLDDHLTASAAIYQIKQTNVLYPANVTGQPDLLRAVGEERSRGIEFDVIGRVIPQLSILASYSYNQAMITDSPVASEIGIQKPNAPHHTANIWAKYNFNDGILKGLGIGAGSNYVDSRILSLNFNQTIPSYTLFNAALYYNVGKVQVQFNMNNITNKVHWVGGYDYLRLFPGTPSNYLFTLGYTFN</sequence>
<dbReference type="GO" id="GO:0015344">
    <property type="term" value="F:siderophore uptake transmembrane transporter activity"/>
    <property type="evidence" value="ECO:0007669"/>
    <property type="project" value="TreeGrafter"/>
</dbReference>
<evidence type="ECO:0000256" key="7">
    <source>
        <dbReference type="ARBA" id="ARBA00023004"/>
    </source>
</evidence>
<evidence type="ECO:0000256" key="5">
    <source>
        <dbReference type="ARBA" id="ARBA00022692"/>
    </source>
</evidence>
<dbReference type="SUPFAM" id="SSF49464">
    <property type="entry name" value="Carboxypeptidase regulatory domain-like"/>
    <property type="match status" value="1"/>
</dbReference>
<comment type="caution">
    <text evidence="17">The sequence shown here is derived from an EMBL/GenBank/DDBJ whole genome shotgun (WGS) entry which is preliminary data.</text>
</comment>
<dbReference type="Pfam" id="PF07715">
    <property type="entry name" value="Plug"/>
    <property type="match status" value="1"/>
</dbReference>
<keyword evidence="3 12" id="KW-1134">Transmembrane beta strand</keyword>
<proteinExistence type="inferred from homology"/>
<evidence type="ECO:0000256" key="2">
    <source>
        <dbReference type="ARBA" id="ARBA00022448"/>
    </source>
</evidence>
<dbReference type="Proteomes" id="UP000273898">
    <property type="component" value="Unassembled WGS sequence"/>
</dbReference>
<dbReference type="InterPro" id="IPR012910">
    <property type="entry name" value="Plug_dom"/>
</dbReference>
<dbReference type="PROSITE" id="PS52016">
    <property type="entry name" value="TONB_DEPENDENT_REC_3"/>
    <property type="match status" value="1"/>
</dbReference>
<evidence type="ECO:0000313" key="19">
    <source>
        <dbReference type="Proteomes" id="UP000273898"/>
    </source>
</evidence>
<keyword evidence="2 12" id="KW-0813">Transport</keyword>
<gene>
    <name evidence="17" type="ORF">BCL90_0704</name>
    <name evidence="18" type="ORF">E3V97_11760</name>
</gene>
<evidence type="ECO:0000313" key="18">
    <source>
        <dbReference type="EMBL" id="TFB31277.1"/>
    </source>
</evidence>
<dbReference type="OrthoDB" id="9775095at2"/>
<evidence type="ECO:0000256" key="8">
    <source>
        <dbReference type="ARBA" id="ARBA00023065"/>
    </source>
</evidence>
<accession>A0A497Y9R7</accession>
<evidence type="ECO:0000256" key="12">
    <source>
        <dbReference type="PROSITE-ProRule" id="PRU01360"/>
    </source>
</evidence>
<dbReference type="SUPFAM" id="SSF56935">
    <property type="entry name" value="Porins"/>
    <property type="match status" value="1"/>
</dbReference>
<dbReference type="CDD" id="cd01347">
    <property type="entry name" value="ligand_gated_channel"/>
    <property type="match status" value="1"/>
</dbReference>
<evidence type="ECO:0000313" key="17">
    <source>
        <dbReference type="EMBL" id="RLJ79975.1"/>
    </source>
</evidence>
<evidence type="ECO:0000256" key="13">
    <source>
        <dbReference type="RuleBase" id="RU003357"/>
    </source>
</evidence>
<evidence type="ECO:0000313" key="20">
    <source>
        <dbReference type="Proteomes" id="UP000297429"/>
    </source>
</evidence>
<dbReference type="RefSeq" id="WP_121282613.1">
    <property type="nucleotide sequence ID" value="NZ_RCCK01000010.1"/>
</dbReference>
<evidence type="ECO:0000256" key="3">
    <source>
        <dbReference type="ARBA" id="ARBA00022452"/>
    </source>
</evidence>
<feature type="domain" description="TonB-dependent receptor plug" evidence="16">
    <location>
        <begin position="137"/>
        <end position="234"/>
    </location>
</feature>
<keyword evidence="17" id="KW-0675">Receptor</keyword>
<evidence type="ECO:0000256" key="6">
    <source>
        <dbReference type="ARBA" id="ARBA00022729"/>
    </source>
</evidence>